<dbReference type="Proteomes" id="UP001500936">
    <property type="component" value="Unassembled WGS sequence"/>
</dbReference>
<keyword evidence="2" id="KW-1185">Reference proteome</keyword>
<protein>
    <submittedName>
        <fullName evidence="1">Uncharacterized protein</fullName>
    </submittedName>
</protein>
<evidence type="ECO:0000313" key="1">
    <source>
        <dbReference type="EMBL" id="GAA4412465.1"/>
    </source>
</evidence>
<proteinExistence type="predicted"/>
<evidence type="ECO:0000313" key="2">
    <source>
        <dbReference type="Proteomes" id="UP001500936"/>
    </source>
</evidence>
<comment type="caution">
    <text evidence="1">The sequence shown here is derived from an EMBL/GenBank/DDBJ whole genome shotgun (WGS) entry which is preliminary data.</text>
</comment>
<sequence length="111" mass="12713">MRSQSQTIYEVTVQYIGSLSAIRQRDPFIVYFSNLKKAIETIISHLALNGWPVPINYSAVYRSLKQRGSYHCDFDVAGAKVFRIRITPRTLNPVLTTLGIDEKPTEPQRKK</sequence>
<dbReference type="EMBL" id="BAABHB010000009">
    <property type="protein sequence ID" value="GAA4412465.1"/>
    <property type="molecule type" value="Genomic_DNA"/>
</dbReference>
<dbReference type="RefSeq" id="WP_345269680.1">
    <property type="nucleotide sequence ID" value="NZ_BAABHB010000009.1"/>
</dbReference>
<name>A0ABP8KQV7_9BACT</name>
<accession>A0ABP8KQV7</accession>
<reference evidence="2" key="1">
    <citation type="journal article" date="2019" name="Int. J. Syst. Evol. Microbiol.">
        <title>The Global Catalogue of Microorganisms (GCM) 10K type strain sequencing project: providing services to taxonomists for standard genome sequencing and annotation.</title>
        <authorList>
            <consortium name="The Broad Institute Genomics Platform"/>
            <consortium name="The Broad Institute Genome Sequencing Center for Infectious Disease"/>
            <person name="Wu L."/>
            <person name="Ma J."/>
        </authorList>
    </citation>
    <scope>NUCLEOTIDE SEQUENCE [LARGE SCALE GENOMIC DNA]</scope>
    <source>
        <strain evidence="2">JCM 17925</strain>
    </source>
</reference>
<gene>
    <name evidence="1" type="ORF">GCM10023187_39600</name>
</gene>
<organism evidence="1 2">
    <name type="scientific">Nibrella viscosa</name>
    <dbReference type="NCBI Taxonomy" id="1084524"/>
    <lineage>
        <taxon>Bacteria</taxon>
        <taxon>Pseudomonadati</taxon>
        <taxon>Bacteroidota</taxon>
        <taxon>Cytophagia</taxon>
        <taxon>Cytophagales</taxon>
        <taxon>Spirosomataceae</taxon>
        <taxon>Nibrella</taxon>
    </lineage>
</organism>